<sequence>MPSSPSRDIPARSLSIMKSQYQENRTRNTTEQMLQPSKQKPQKQRKFKANLKHNKRRHKTTTHQNLKT</sequence>
<gene>
    <name evidence="2" type="ORF">B456_008G025500</name>
</gene>
<feature type="region of interest" description="Disordered" evidence="1">
    <location>
        <begin position="1"/>
        <end position="68"/>
    </location>
</feature>
<evidence type="ECO:0000313" key="2">
    <source>
        <dbReference type="EMBL" id="KJB46739.1"/>
    </source>
</evidence>
<protein>
    <submittedName>
        <fullName evidence="2">Uncharacterized protein</fullName>
    </submittedName>
</protein>
<accession>A0A0D2SRM1</accession>
<evidence type="ECO:0000313" key="3">
    <source>
        <dbReference type="Proteomes" id="UP000032304"/>
    </source>
</evidence>
<evidence type="ECO:0000256" key="1">
    <source>
        <dbReference type="SAM" id="MobiDB-lite"/>
    </source>
</evidence>
<organism evidence="2 3">
    <name type="scientific">Gossypium raimondii</name>
    <name type="common">Peruvian cotton</name>
    <name type="synonym">Gossypium klotzschianum subsp. raimondii</name>
    <dbReference type="NCBI Taxonomy" id="29730"/>
    <lineage>
        <taxon>Eukaryota</taxon>
        <taxon>Viridiplantae</taxon>
        <taxon>Streptophyta</taxon>
        <taxon>Embryophyta</taxon>
        <taxon>Tracheophyta</taxon>
        <taxon>Spermatophyta</taxon>
        <taxon>Magnoliopsida</taxon>
        <taxon>eudicotyledons</taxon>
        <taxon>Gunneridae</taxon>
        <taxon>Pentapetalae</taxon>
        <taxon>rosids</taxon>
        <taxon>malvids</taxon>
        <taxon>Malvales</taxon>
        <taxon>Malvaceae</taxon>
        <taxon>Malvoideae</taxon>
        <taxon>Gossypium</taxon>
    </lineage>
</organism>
<dbReference type="Gramene" id="KJB46739">
    <property type="protein sequence ID" value="KJB46739"/>
    <property type="gene ID" value="B456_008G025500"/>
</dbReference>
<name>A0A0D2SRM1_GOSRA</name>
<dbReference type="Proteomes" id="UP000032304">
    <property type="component" value="Chromosome 8"/>
</dbReference>
<dbReference type="EMBL" id="CM001747">
    <property type="protein sequence ID" value="KJB46739.1"/>
    <property type="molecule type" value="Genomic_DNA"/>
</dbReference>
<keyword evidence="3" id="KW-1185">Reference proteome</keyword>
<feature type="compositionally biased region" description="Basic residues" evidence="1">
    <location>
        <begin position="40"/>
        <end position="61"/>
    </location>
</feature>
<reference evidence="2 3" key="1">
    <citation type="journal article" date="2012" name="Nature">
        <title>Repeated polyploidization of Gossypium genomes and the evolution of spinnable cotton fibres.</title>
        <authorList>
            <person name="Paterson A.H."/>
            <person name="Wendel J.F."/>
            <person name="Gundlach H."/>
            <person name="Guo H."/>
            <person name="Jenkins J."/>
            <person name="Jin D."/>
            <person name="Llewellyn D."/>
            <person name="Showmaker K.C."/>
            <person name="Shu S."/>
            <person name="Udall J."/>
            <person name="Yoo M.J."/>
            <person name="Byers R."/>
            <person name="Chen W."/>
            <person name="Doron-Faigenboim A."/>
            <person name="Duke M.V."/>
            <person name="Gong L."/>
            <person name="Grimwood J."/>
            <person name="Grover C."/>
            <person name="Grupp K."/>
            <person name="Hu G."/>
            <person name="Lee T.H."/>
            <person name="Li J."/>
            <person name="Lin L."/>
            <person name="Liu T."/>
            <person name="Marler B.S."/>
            <person name="Page J.T."/>
            <person name="Roberts A.W."/>
            <person name="Romanel E."/>
            <person name="Sanders W.S."/>
            <person name="Szadkowski E."/>
            <person name="Tan X."/>
            <person name="Tang H."/>
            <person name="Xu C."/>
            <person name="Wang J."/>
            <person name="Wang Z."/>
            <person name="Zhang D."/>
            <person name="Zhang L."/>
            <person name="Ashrafi H."/>
            <person name="Bedon F."/>
            <person name="Bowers J.E."/>
            <person name="Brubaker C.L."/>
            <person name="Chee P.W."/>
            <person name="Das S."/>
            <person name="Gingle A.R."/>
            <person name="Haigler C.H."/>
            <person name="Harker D."/>
            <person name="Hoffmann L.V."/>
            <person name="Hovav R."/>
            <person name="Jones D.C."/>
            <person name="Lemke C."/>
            <person name="Mansoor S."/>
            <person name="ur Rahman M."/>
            <person name="Rainville L.N."/>
            <person name="Rambani A."/>
            <person name="Reddy U.K."/>
            <person name="Rong J.K."/>
            <person name="Saranga Y."/>
            <person name="Scheffler B.E."/>
            <person name="Scheffler J.A."/>
            <person name="Stelly D.M."/>
            <person name="Triplett B.A."/>
            <person name="Van Deynze A."/>
            <person name="Vaslin M.F."/>
            <person name="Waghmare V.N."/>
            <person name="Walford S.A."/>
            <person name="Wright R.J."/>
            <person name="Zaki E.A."/>
            <person name="Zhang T."/>
            <person name="Dennis E.S."/>
            <person name="Mayer K.F."/>
            <person name="Peterson D.G."/>
            <person name="Rokhsar D.S."/>
            <person name="Wang X."/>
            <person name="Schmutz J."/>
        </authorList>
    </citation>
    <scope>NUCLEOTIDE SEQUENCE [LARGE SCALE GENOMIC DNA]</scope>
</reference>
<feature type="compositionally biased region" description="Polar residues" evidence="1">
    <location>
        <begin position="16"/>
        <end position="31"/>
    </location>
</feature>
<proteinExistence type="predicted"/>
<dbReference type="AlphaFoldDB" id="A0A0D2SRM1"/>